<dbReference type="AlphaFoldDB" id="A0A1B9H0E9"/>
<keyword evidence="3" id="KW-1185">Reference proteome</keyword>
<accession>A0A1B9H0E9</accession>
<reference evidence="3" key="2">
    <citation type="submission" date="2013-12" db="EMBL/GenBank/DDBJ databases">
        <title>Evolution of pathogenesis and genome organization in the Tremellales.</title>
        <authorList>
            <person name="Cuomo C."/>
            <person name="Litvintseva A."/>
            <person name="Heitman J."/>
            <person name="Chen Y."/>
            <person name="Sun S."/>
            <person name="Springer D."/>
            <person name="Dromer F."/>
            <person name="Young S."/>
            <person name="Zeng Q."/>
            <person name="Chapman S."/>
            <person name="Gujja S."/>
            <person name="Saif S."/>
            <person name="Birren B."/>
        </authorList>
    </citation>
    <scope>NUCLEOTIDE SEQUENCE [LARGE SCALE GENOMIC DNA]</scope>
    <source>
        <strain evidence="3">BCC8398</strain>
    </source>
</reference>
<dbReference type="OrthoDB" id="2561031at2759"/>
<sequence length="105" mass="10432">MSGGGGGGGGPGAGAAGVQMELAALKSAPVLNPHFGMPGLPESPRGSAAGFKSRSRDGRVVGRGATSDQASAKANVQSHALDRRRTKFDNKLCKLLETDGSAAGQ</sequence>
<evidence type="ECO:0000313" key="3">
    <source>
        <dbReference type="Proteomes" id="UP000092666"/>
    </source>
</evidence>
<dbReference type="EMBL" id="KI669494">
    <property type="protein sequence ID" value="OCF36752.1"/>
    <property type="molecule type" value="Genomic_DNA"/>
</dbReference>
<name>A0A1B9H0E9_9TREE</name>
<reference evidence="2 3" key="1">
    <citation type="submission" date="2013-07" db="EMBL/GenBank/DDBJ databases">
        <title>The Genome Sequence of Cryptococcus heveanensis BCC8398.</title>
        <authorList>
            <consortium name="The Broad Institute Genome Sequencing Platform"/>
            <person name="Cuomo C."/>
            <person name="Litvintseva A."/>
            <person name="Chen Y."/>
            <person name="Heitman J."/>
            <person name="Sun S."/>
            <person name="Springer D."/>
            <person name="Dromer F."/>
            <person name="Young S.K."/>
            <person name="Zeng Q."/>
            <person name="Gargeya S."/>
            <person name="Fitzgerald M."/>
            <person name="Abouelleil A."/>
            <person name="Alvarado L."/>
            <person name="Berlin A.M."/>
            <person name="Chapman S.B."/>
            <person name="Dewar J."/>
            <person name="Goldberg J."/>
            <person name="Griggs A."/>
            <person name="Gujja S."/>
            <person name="Hansen M."/>
            <person name="Howarth C."/>
            <person name="Imamovic A."/>
            <person name="Larimer J."/>
            <person name="McCowan C."/>
            <person name="Murphy C."/>
            <person name="Pearson M."/>
            <person name="Priest M."/>
            <person name="Roberts A."/>
            <person name="Saif S."/>
            <person name="Shea T."/>
            <person name="Sykes S."/>
            <person name="Wortman J."/>
            <person name="Nusbaum C."/>
            <person name="Birren B."/>
        </authorList>
    </citation>
    <scope>NUCLEOTIDE SEQUENCE [LARGE SCALE GENOMIC DNA]</scope>
    <source>
        <strain evidence="2 3">BCC8398</strain>
    </source>
</reference>
<proteinExistence type="predicted"/>
<dbReference type="Proteomes" id="UP000092666">
    <property type="component" value="Unassembled WGS sequence"/>
</dbReference>
<feature type="region of interest" description="Disordered" evidence="1">
    <location>
        <begin position="30"/>
        <end position="88"/>
    </location>
</feature>
<evidence type="ECO:0000313" key="2">
    <source>
        <dbReference type="EMBL" id="OCF36752.1"/>
    </source>
</evidence>
<organism evidence="2 3">
    <name type="scientific">Kwoniella heveanensis BCC8398</name>
    <dbReference type="NCBI Taxonomy" id="1296120"/>
    <lineage>
        <taxon>Eukaryota</taxon>
        <taxon>Fungi</taxon>
        <taxon>Dikarya</taxon>
        <taxon>Basidiomycota</taxon>
        <taxon>Agaricomycotina</taxon>
        <taxon>Tremellomycetes</taxon>
        <taxon>Tremellales</taxon>
        <taxon>Cryptococcaceae</taxon>
        <taxon>Kwoniella</taxon>
    </lineage>
</organism>
<gene>
    <name evidence="2" type="ORF">I316_01348</name>
</gene>
<protein>
    <submittedName>
        <fullName evidence="2">Uncharacterized protein</fullName>
    </submittedName>
</protein>
<feature type="compositionally biased region" description="Polar residues" evidence="1">
    <location>
        <begin position="66"/>
        <end position="78"/>
    </location>
</feature>
<evidence type="ECO:0000256" key="1">
    <source>
        <dbReference type="SAM" id="MobiDB-lite"/>
    </source>
</evidence>